<evidence type="ECO:0000313" key="3">
    <source>
        <dbReference type="Proteomes" id="UP000266152"/>
    </source>
</evidence>
<comment type="caution">
    <text evidence="2">The sequence shown here is derived from an EMBL/GenBank/DDBJ whole genome shotgun (WGS) entry which is preliminary data.</text>
</comment>
<dbReference type="PANTHER" id="PTHR38116">
    <property type="entry name" value="CHROMOSOME 7, WHOLE GENOME SHOTGUN SEQUENCE"/>
    <property type="match status" value="1"/>
</dbReference>
<proteinExistence type="predicted"/>
<dbReference type="PANTHER" id="PTHR38116:SF1">
    <property type="entry name" value="BZIP DOMAIN-CONTAINING PROTEIN"/>
    <property type="match status" value="1"/>
</dbReference>
<dbReference type="Proteomes" id="UP000266152">
    <property type="component" value="Unassembled WGS sequence"/>
</dbReference>
<gene>
    <name evidence="2" type="ORF">FSPOR_10381</name>
</gene>
<feature type="region of interest" description="Disordered" evidence="1">
    <location>
        <begin position="10"/>
        <end position="53"/>
    </location>
</feature>
<dbReference type="EMBL" id="PXOF01000178">
    <property type="protein sequence ID" value="RGP60880.1"/>
    <property type="molecule type" value="Genomic_DNA"/>
</dbReference>
<evidence type="ECO:0000313" key="2">
    <source>
        <dbReference type="EMBL" id="RGP60880.1"/>
    </source>
</evidence>
<protein>
    <recommendedName>
        <fullName evidence="4">BZIP domain-containing protein</fullName>
    </recommendedName>
</protein>
<dbReference type="InterPro" id="IPR021833">
    <property type="entry name" value="DUF3425"/>
</dbReference>
<dbReference type="AlphaFoldDB" id="A0A395RL77"/>
<evidence type="ECO:0008006" key="4">
    <source>
        <dbReference type="Google" id="ProtNLM"/>
    </source>
</evidence>
<reference evidence="2 3" key="1">
    <citation type="journal article" date="2018" name="PLoS Pathog.">
        <title>Evolution of structural diversity of trichothecenes, a family of toxins produced by plant pathogenic and entomopathogenic fungi.</title>
        <authorList>
            <person name="Proctor R.H."/>
            <person name="McCormick S.P."/>
            <person name="Kim H.S."/>
            <person name="Cardoza R.E."/>
            <person name="Stanley A.M."/>
            <person name="Lindo L."/>
            <person name="Kelly A."/>
            <person name="Brown D.W."/>
            <person name="Lee T."/>
            <person name="Vaughan M.M."/>
            <person name="Alexander N.J."/>
            <person name="Busman M."/>
            <person name="Gutierrez S."/>
        </authorList>
    </citation>
    <scope>NUCLEOTIDE SEQUENCE [LARGE SCALE GENOMIC DNA]</scope>
    <source>
        <strain evidence="2 3">NRRL 3299</strain>
    </source>
</reference>
<feature type="compositionally biased region" description="Polar residues" evidence="1">
    <location>
        <begin position="14"/>
        <end position="24"/>
    </location>
</feature>
<dbReference type="STRING" id="5514.A0A395RL77"/>
<feature type="compositionally biased region" description="Basic residues" evidence="1">
    <location>
        <begin position="25"/>
        <end position="43"/>
    </location>
</feature>
<evidence type="ECO:0000256" key="1">
    <source>
        <dbReference type="SAM" id="MobiDB-lite"/>
    </source>
</evidence>
<name>A0A395RL77_FUSSP</name>
<organism evidence="2 3">
    <name type="scientific">Fusarium sporotrichioides</name>
    <dbReference type="NCBI Taxonomy" id="5514"/>
    <lineage>
        <taxon>Eukaryota</taxon>
        <taxon>Fungi</taxon>
        <taxon>Dikarya</taxon>
        <taxon>Ascomycota</taxon>
        <taxon>Pezizomycotina</taxon>
        <taxon>Sordariomycetes</taxon>
        <taxon>Hypocreomycetidae</taxon>
        <taxon>Hypocreales</taxon>
        <taxon>Nectriaceae</taxon>
        <taxon>Fusarium</taxon>
    </lineage>
</organism>
<dbReference type="Pfam" id="PF11905">
    <property type="entry name" value="DUF3425"/>
    <property type="match status" value="1"/>
</dbReference>
<accession>A0A395RL77</accession>
<keyword evidence="3" id="KW-1185">Reference proteome</keyword>
<sequence length="305" mass="35176">MKQSITMLIELDGENSSAKANTSKQQRRTLQNRKNQRERRRRMREQYQTSSQKLHSFQVTRCRLDEFSQDDSAALTPKVSEATDRPIVPPPFVFPLSTDHLIHLVQYNVFRAFVSNKRTLNILLTGWTDKPPSPTTCPLSGPYRDDTMVFPLNPNIPSSLAPTFLQQTTMHHIWVNLFPFPRIRDNLILNQGLFNHWELLQDLIGELLGHIPTEERSGMPHAITVSNPKTMPAEDGIMANRNGLVVWGEPHDMRSWEATPGFLYKWSWAVEGCYDLIDSTNRWRTIRGEEPLQLFPVRDSLLDSD</sequence>